<dbReference type="CDD" id="cd09272">
    <property type="entry name" value="RNase_HI_RT_Ty1"/>
    <property type="match status" value="1"/>
</dbReference>
<dbReference type="GO" id="GO:0003723">
    <property type="term" value="F:RNA binding"/>
    <property type="evidence" value="ECO:0007669"/>
    <property type="project" value="UniProtKB-KW"/>
</dbReference>
<evidence type="ECO:0000256" key="13">
    <source>
        <dbReference type="ARBA" id="ARBA00023268"/>
    </source>
</evidence>
<keyword evidence="8" id="KW-0694">RNA-binding</keyword>
<evidence type="ECO:0000313" key="20">
    <source>
        <dbReference type="Proteomes" id="UP000765509"/>
    </source>
</evidence>
<dbReference type="GO" id="GO:0003887">
    <property type="term" value="F:DNA-directed DNA polymerase activity"/>
    <property type="evidence" value="ECO:0007669"/>
    <property type="project" value="UniProtKB-KW"/>
</dbReference>
<evidence type="ECO:0000256" key="2">
    <source>
        <dbReference type="ARBA" id="ARBA00022695"/>
    </source>
</evidence>
<comment type="catalytic activity">
    <reaction evidence="14">
        <text>DNA(n) + a 2'-deoxyribonucleoside 5'-triphosphate = DNA(n+1) + diphosphate</text>
        <dbReference type="Rhea" id="RHEA:22508"/>
        <dbReference type="Rhea" id="RHEA-COMP:17339"/>
        <dbReference type="Rhea" id="RHEA-COMP:17340"/>
        <dbReference type="ChEBI" id="CHEBI:33019"/>
        <dbReference type="ChEBI" id="CHEBI:61560"/>
        <dbReference type="ChEBI" id="CHEBI:173112"/>
        <dbReference type="EC" id="2.7.7.49"/>
    </reaction>
</comment>
<comment type="caution">
    <text evidence="19">The sequence shown here is derived from an EMBL/GenBank/DDBJ whole genome shotgun (WGS) entry which is preliminary data.</text>
</comment>
<evidence type="ECO:0000256" key="11">
    <source>
        <dbReference type="ARBA" id="ARBA00022932"/>
    </source>
</evidence>
<evidence type="ECO:0000256" key="8">
    <source>
        <dbReference type="ARBA" id="ARBA00022884"/>
    </source>
</evidence>
<keyword evidence="1" id="KW-0815">Transposition</keyword>
<keyword evidence="2" id="KW-0548">Nucleotidyltransferase</keyword>
<keyword evidence="7" id="KW-0460">Magnesium</keyword>
<organism evidence="19 20">
    <name type="scientific">Austropuccinia psidii MF-1</name>
    <dbReference type="NCBI Taxonomy" id="1389203"/>
    <lineage>
        <taxon>Eukaryota</taxon>
        <taxon>Fungi</taxon>
        <taxon>Dikarya</taxon>
        <taxon>Basidiomycota</taxon>
        <taxon>Pucciniomycotina</taxon>
        <taxon>Pucciniomycetes</taxon>
        <taxon>Pucciniales</taxon>
        <taxon>Sphaerophragmiaceae</taxon>
        <taxon>Austropuccinia</taxon>
    </lineage>
</organism>
<keyword evidence="20" id="KW-1185">Reference proteome</keyword>
<dbReference type="InterPro" id="IPR036397">
    <property type="entry name" value="RNaseH_sf"/>
</dbReference>
<dbReference type="InterPro" id="IPR013103">
    <property type="entry name" value="RVT_2"/>
</dbReference>
<evidence type="ECO:0000256" key="12">
    <source>
        <dbReference type="ARBA" id="ARBA00023172"/>
    </source>
</evidence>
<dbReference type="Gene3D" id="3.30.420.10">
    <property type="entry name" value="Ribonuclease H-like superfamily/Ribonuclease H"/>
    <property type="match status" value="1"/>
</dbReference>
<accession>A0A9Q3HTE9</accession>
<dbReference type="Pfam" id="PF00665">
    <property type="entry name" value="rve"/>
    <property type="match status" value="1"/>
</dbReference>
<evidence type="ECO:0000259" key="18">
    <source>
        <dbReference type="PROSITE" id="PS50994"/>
    </source>
</evidence>
<dbReference type="GO" id="GO:0015074">
    <property type="term" value="P:DNA integration"/>
    <property type="evidence" value="ECO:0007669"/>
    <property type="project" value="UniProtKB-KW"/>
</dbReference>
<evidence type="ECO:0000256" key="14">
    <source>
        <dbReference type="ARBA" id="ARBA00048173"/>
    </source>
</evidence>
<dbReference type="SUPFAM" id="SSF53098">
    <property type="entry name" value="Ribonuclease H-like"/>
    <property type="match status" value="1"/>
</dbReference>
<evidence type="ECO:0000256" key="6">
    <source>
        <dbReference type="ARBA" id="ARBA00022801"/>
    </source>
</evidence>
<dbReference type="GO" id="GO:0005634">
    <property type="term" value="C:nucleus"/>
    <property type="evidence" value="ECO:0007669"/>
    <property type="project" value="UniProtKB-ARBA"/>
</dbReference>
<dbReference type="GO" id="GO:0004519">
    <property type="term" value="F:endonuclease activity"/>
    <property type="evidence" value="ECO:0007669"/>
    <property type="project" value="UniProtKB-KW"/>
</dbReference>
<dbReference type="PROSITE" id="PS50994">
    <property type="entry name" value="INTEGRASE"/>
    <property type="match status" value="1"/>
</dbReference>
<keyword evidence="13" id="KW-0511">Multifunctional enzyme</keyword>
<protein>
    <recommendedName>
        <fullName evidence="18">Integrase catalytic domain-containing protein</fullName>
    </recommendedName>
</protein>
<keyword evidence="11" id="KW-0239">DNA-directed DNA polymerase</keyword>
<comment type="catalytic activity">
    <reaction evidence="15">
        <text>DNA(n) + a 2'-deoxyribonucleoside 5'-triphosphate = DNA(n+1) + diphosphate</text>
        <dbReference type="Rhea" id="RHEA:22508"/>
        <dbReference type="Rhea" id="RHEA-COMP:17339"/>
        <dbReference type="Rhea" id="RHEA-COMP:17340"/>
        <dbReference type="ChEBI" id="CHEBI:33019"/>
        <dbReference type="ChEBI" id="CHEBI:61560"/>
        <dbReference type="ChEBI" id="CHEBI:173112"/>
        <dbReference type="EC" id="2.7.7.7"/>
    </reaction>
</comment>
<evidence type="ECO:0000256" key="3">
    <source>
        <dbReference type="ARBA" id="ARBA00022722"/>
    </source>
</evidence>
<dbReference type="GO" id="GO:0003964">
    <property type="term" value="F:RNA-directed DNA polymerase activity"/>
    <property type="evidence" value="ECO:0007669"/>
    <property type="project" value="UniProtKB-KW"/>
</dbReference>
<keyword evidence="3" id="KW-0540">Nuclease</keyword>
<gene>
    <name evidence="19" type="ORF">O181_056896</name>
</gene>
<dbReference type="InterPro" id="IPR039537">
    <property type="entry name" value="Retrotran_Ty1/copia-like"/>
</dbReference>
<feature type="compositionally biased region" description="Polar residues" evidence="17">
    <location>
        <begin position="208"/>
        <end position="226"/>
    </location>
</feature>
<evidence type="ECO:0000256" key="17">
    <source>
        <dbReference type="SAM" id="MobiDB-lite"/>
    </source>
</evidence>
<dbReference type="InterPro" id="IPR001584">
    <property type="entry name" value="Integrase_cat-core"/>
</dbReference>
<dbReference type="Pfam" id="PF07727">
    <property type="entry name" value="RVT_2"/>
    <property type="match status" value="1"/>
</dbReference>
<dbReference type="PANTHER" id="PTHR42648">
    <property type="entry name" value="TRANSPOSASE, PUTATIVE-RELATED"/>
    <property type="match status" value="1"/>
</dbReference>
<dbReference type="OrthoDB" id="428809at2759"/>
<evidence type="ECO:0000256" key="7">
    <source>
        <dbReference type="ARBA" id="ARBA00022842"/>
    </source>
</evidence>
<keyword evidence="9" id="KW-0229">DNA integration</keyword>
<feature type="region of interest" description="Disordered" evidence="17">
    <location>
        <begin position="205"/>
        <end position="227"/>
    </location>
</feature>
<dbReference type="GO" id="GO:0046872">
    <property type="term" value="F:metal ion binding"/>
    <property type="evidence" value="ECO:0007669"/>
    <property type="project" value="UniProtKB-KW"/>
</dbReference>
<dbReference type="GO" id="GO:0006310">
    <property type="term" value="P:DNA recombination"/>
    <property type="evidence" value="ECO:0007669"/>
    <property type="project" value="UniProtKB-KW"/>
</dbReference>
<proteinExistence type="predicted"/>
<keyword evidence="12" id="KW-0233">DNA recombination</keyword>
<keyword evidence="4" id="KW-0479">Metal-binding</keyword>
<dbReference type="Pfam" id="PF25597">
    <property type="entry name" value="SH3_retrovirus"/>
    <property type="match status" value="1"/>
</dbReference>
<evidence type="ECO:0000256" key="5">
    <source>
        <dbReference type="ARBA" id="ARBA00022759"/>
    </source>
</evidence>
<evidence type="ECO:0000256" key="9">
    <source>
        <dbReference type="ARBA" id="ARBA00022908"/>
    </source>
</evidence>
<reference evidence="19" key="1">
    <citation type="submission" date="2021-03" db="EMBL/GenBank/DDBJ databases">
        <title>Draft genome sequence of rust myrtle Austropuccinia psidii MF-1, a brazilian biotype.</title>
        <authorList>
            <person name="Quecine M.C."/>
            <person name="Pachon D.M.R."/>
            <person name="Bonatelli M.L."/>
            <person name="Correr F.H."/>
            <person name="Franceschini L.M."/>
            <person name="Leite T.F."/>
            <person name="Margarido G.R.A."/>
            <person name="Almeida C.A."/>
            <person name="Ferrarezi J.A."/>
            <person name="Labate C.A."/>
        </authorList>
    </citation>
    <scope>NUCLEOTIDE SEQUENCE</scope>
    <source>
        <strain evidence="19">MF-1</strain>
    </source>
</reference>
<name>A0A9Q3HTE9_9BASI</name>
<keyword evidence="6" id="KW-0378">Hydrolase</keyword>
<keyword evidence="10" id="KW-0695">RNA-directed DNA polymerase</keyword>
<evidence type="ECO:0000256" key="15">
    <source>
        <dbReference type="ARBA" id="ARBA00049244"/>
    </source>
</evidence>
<feature type="coiled-coil region" evidence="16">
    <location>
        <begin position="254"/>
        <end position="281"/>
    </location>
</feature>
<dbReference type="GO" id="GO:0016787">
    <property type="term" value="F:hydrolase activity"/>
    <property type="evidence" value="ECO:0007669"/>
    <property type="project" value="UniProtKB-KW"/>
</dbReference>
<evidence type="ECO:0000256" key="4">
    <source>
        <dbReference type="ARBA" id="ARBA00022723"/>
    </source>
</evidence>
<feature type="domain" description="Integrase catalytic" evidence="18">
    <location>
        <begin position="463"/>
        <end position="628"/>
    </location>
</feature>
<evidence type="ECO:0000256" key="16">
    <source>
        <dbReference type="SAM" id="Coils"/>
    </source>
</evidence>
<dbReference type="GO" id="GO:0032196">
    <property type="term" value="P:transposition"/>
    <property type="evidence" value="ECO:0007669"/>
    <property type="project" value="UniProtKB-KW"/>
</dbReference>
<dbReference type="Proteomes" id="UP000765509">
    <property type="component" value="Unassembled WGS sequence"/>
</dbReference>
<dbReference type="PANTHER" id="PTHR42648:SF11">
    <property type="entry name" value="TRANSPOSON TY4-P GAG-POL POLYPROTEIN"/>
    <property type="match status" value="1"/>
</dbReference>
<keyword evidence="5" id="KW-0255">Endonuclease</keyword>
<evidence type="ECO:0000256" key="10">
    <source>
        <dbReference type="ARBA" id="ARBA00022918"/>
    </source>
</evidence>
<dbReference type="InterPro" id="IPR057670">
    <property type="entry name" value="SH3_retrovirus"/>
</dbReference>
<keyword evidence="16" id="KW-0175">Coiled coil</keyword>
<dbReference type="InterPro" id="IPR012337">
    <property type="entry name" value="RNaseH-like_sf"/>
</dbReference>
<evidence type="ECO:0000313" key="19">
    <source>
        <dbReference type="EMBL" id="MBW0517181.1"/>
    </source>
</evidence>
<keyword evidence="11" id="KW-0808">Transferase</keyword>
<sequence>MPTEVEINIQIDKLSDEQVHLKTKMIKLNPHNWVQWSCQMENYLTSRQFDNLLQPPSEATKVTPKFKQKNSSALFLLWGCVSTELEGAILENQTSFYDTWEALGKIWGKNSILVICETFYELMSLTYEPESSLQTHIYSFQKTFAHYNSITTDKELGMTISPSMAAATFVRSLNNDRELTGLIQTLYDIKPFNLSTVINRVAVEHSGHQQPSDKALSTNTNYQQKARQQEMRFKGKGCKFGKKPENPNQQIIAKTEADKRFENLEKMIANLQATMSQQSAHLITEQPEKAVSSDSDTFMIQEDIVLNVNEMNKIYLDSGAGKSVVNCLELLKNPVRFQHQITTYGSPVSITHNGTLEFKGVTIHPVFFAPKGPVNLLSVSQLLDHGIKPVLKNDCFLLKKGNTFLVEKTEKDWHTILGHPSDGYLKNLFSTNQLAGTFKPTVDCEVCSKAKIKSRPHNRALPSSKSPFHRLHIDTLEINPSTKQGFRYILVIIDDFSRYNCIYLMNHKNQAQNFLTAFINELKNKVNTTPAFIHTDRGGEFDSTSFRQFLFNKGICLERGPPVSPQTNGVAERFNQTLLTKIRCLLAQSKIPVQLWNEAAKHGSLLLNLLPHKAINMESPLKVLQRTNATIESKMELNELIPFGIKTTVHVRKNDSKLDPRGETLKALTYEEYSDGMRFYNDQTKRVSVSRDYIVPNASYKNKLRQDIVTLPIPVVKTRTESGINVEAPRDEENTTTEHSPILPIAHSKNKHYAYVPHYDEAPKNISAKISTQNIIEDARKRVNRSNRFMLADVIPFSKAVNDPTESTKWEEAMKVEYESLMNHNTGELVPYPSHSKVIGGMWRLTKKKNEFGDVYRYKARWVVLGNHQEHLLHYFDTWASVGRNESFKTMISLVVNLKYIPYQFEIETAFLHGEMDTTVYVKQVKGLKLKERKDGYGNSISLCMEPSRHLVCGNLNDGFIIGKSEDDIVKFLSSLSKELTVKYKKQPTQHLGYRLDWKAENSVGLSQTDLIKKLLHDNDMTNSKGVKTPCNGNLLIEIDDEGEVVGLNSYQRAIGSLNYLAQHTRPDIMFTVNQLSRFSTKPTTKHWTALKHLLRYLNGTLNYQLLFTKLEVDKPSVLEGWADADYANDRKDRKSISGLIVTVYGNPIFWLSKKQTVVAQSTTEAEFIAMNICSKQLRWLSFLLNDMGISFSKPVLNNDNSGATTISKQAALNDKTKHIEVRFQYIRDLVQKKKMDVNQVSSEDMIADVLTKPFSVTKLSQACLQLHLKGIRGVS</sequence>
<dbReference type="EMBL" id="AVOT02025743">
    <property type="protein sequence ID" value="MBW0517181.1"/>
    <property type="molecule type" value="Genomic_DNA"/>
</dbReference>
<evidence type="ECO:0000256" key="1">
    <source>
        <dbReference type="ARBA" id="ARBA00022578"/>
    </source>
</evidence>
<dbReference type="AlphaFoldDB" id="A0A9Q3HTE9"/>